<comment type="caution">
    <text evidence="1">The sequence shown here is derived from an EMBL/GenBank/DDBJ whole genome shotgun (WGS) entry which is preliminary data.</text>
</comment>
<dbReference type="AlphaFoldDB" id="A0AAV3Z1R3"/>
<dbReference type="EMBL" id="BLXT01001854">
    <property type="protein sequence ID" value="GFN88542.1"/>
    <property type="molecule type" value="Genomic_DNA"/>
</dbReference>
<organism evidence="1 2">
    <name type="scientific">Plakobranchus ocellatus</name>
    <dbReference type="NCBI Taxonomy" id="259542"/>
    <lineage>
        <taxon>Eukaryota</taxon>
        <taxon>Metazoa</taxon>
        <taxon>Spiralia</taxon>
        <taxon>Lophotrochozoa</taxon>
        <taxon>Mollusca</taxon>
        <taxon>Gastropoda</taxon>
        <taxon>Heterobranchia</taxon>
        <taxon>Euthyneura</taxon>
        <taxon>Panpulmonata</taxon>
        <taxon>Sacoglossa</taxon>
        <taxon>Placobranchoidea</taxon>
        <taxon>Plakobranchidae</taxon>
        <taxon>Plakobranchus</taxon>
    </lineage>
</organism>
<evidence type="ECO:0000313" key="1">
    <source>
        <dbReference type="EMBL" id="GFN88542.1"/>
    </source>
</evidence>
<name>A0AAV3Z1R3_9GAST</name>
<reference evidence="1 2" key="1">
    <citation type="journal article" date="2021" name="Elife">
        <title>Chloroplast acquisition without the gene transfer in kleptoplastic sea slugs, Plakobranchus ocellatus.</title>
        <authorList>
            <person name="Maeda T."/>
            <person name="Takahashi S."/>
            <person name="Yoshida T."/>
            <person name="Shimamura S."/>
            <person name="Takaki Y."/>
            <person name="Nagai Y."/>
            <person name="Toyoda A."/>
            <person name="Suzuki Y."/>
            <person name="Arimoto A."/>
            <person name="Ishii H."/>
            <person name="Satoh N."/>
            <person name="Nishiyama T."/>
            <person name="Hasebe M."/>
            <person name="Maruyama T."/>
            <person name="Minagawa J."/>
            <person name="Obokata J."/>
            <person name="Shigenobu S."/>
        </authorList>
    </citation>
    <scope>NUCLEOTIDE SEQUENCE [LARGE SCALE GENOMIC DNA]</scope>
</reference>
<dbReference type="Proteomes" id="UP000735302">
    <property type="component" value="Unassembled WGS sequence"/>
</dbReference>
<sequence length="98" mass="10723">MAQQMTNTRFKGQYDVPKFFITVIRAHTTHEQYQAFIMQTLECLHVFSQSRDDLLGSTFSLSGSVGGTVACESALRSAETLLSQVRAPPLASQLDGGP</sequence>
<gene>
    <name evidence="1" type="ORF">PoB_001504800</name>
</gene>
<proteinExistence type="predicted"/>
<evidence type="ECO:0000313" key="2">
    <source>
        <dbReference type="Proteomes" id="UP000735302"/>
    </source>
</evidence>
<protein>
    <submittedName>
        <fullName evidence="1">Uncharacterized protein</fullName>
    </submittedName>
</protein>
<accession>A0AAV3Z1R3</accession>
<keyword evidence="2" id="KW-1185">Reference proteome</keyword>